<feature type="compositionally biased region" description="Basic and acidic residues" evidence="1">
    <location>
        <begin position="92"/>
        <end position="108"/>
    </location>
</feature>
<name>A0A6G1J1B0_9PLEO</name>
<accession>A0A6G1J1B0</accession>
<gene>
    <name evidence="2" type="ORF">K458DRAFT_29970</name>
</gene>
<evidence type="ECO:0000256" key="1">
    <source>
        <dbReference type="SAM" id="MobiDB-lite"/>
    </source>
</evidence>
<feature type="compositionally biased region" description="Basic and acidic residues" evidence="1">
    <location>
        <begin position="626"/>
        <end position="641"/>
    </location>
</feature>
<evidence type="ECO:0000313" key="3">
    <source>
        <dbReference type="Proteomes" id="UP000799291"/>
    </source>
</evidence>
<feature type="compositionally biased region" description="Polar residues" evidence="1">
    <location>
        <begin position="584"/>
        <end position="595"/>
    </location>
</feature>
<organism evidence="2 3">
    <name type="scientific">Lentithecium fluviatile CBS 122367</name>
    <dbReference type="NCBI Taxonomy" id="1168545"/>
    <lineage>
        <taxon>Eukaryota</taxon>
        <taxon>Fungi</taxon>
        <taxon>Dikarya</taxon>
        <taxon>Ascomycota</taxon>
        <taxon>Pezizomycotina</taxon>
        <taxon>Dothideomycetes</taxon>
        <taxon>Pleosporomycetidae</taxon>
        <taxon>Pleosporales</taxon>
        <taxon>Massarineae</taxon>
        <taxon>Lentitheciaceae</taxon>
        <taxon>Lentithecium</taxon>
    </lineage>
</organism>
<sequence length="717" mass="79931">MCRVEERVYIGSDGRRQIFEDKFPCDKSHRGKLCSKVKRRTTEYFPKQPPPIISRDDASSPLSSNNPPTPPAGTGSYLVEERRPSITGARPSTRDSKIVIEFGGSRKDGKSKKYPLVTVSNKAYKRSSLGGTSVTSNEGAIESPGSEASYTIRTGFADVPVPPTDHLGQSQGYRTRHDVPQSHHRHVSSSSSHTTSSQPPSLYATSEPESPSTSARQLPSYPRTIVHNPPPGVAPLSPNASRATAPSPSYRTNTVAPRKPSRDNIGADGLTPLDYSDFVDRSASSQASSGRAAAPEITDRAADRERRRKRKEDERKRQEEEDRVYAAKVLAEELDKQEEVKQVRFQLGRAEDRANQRNENKTAESEKRRAEDREEARRRKKGHEERPPTKKPEREKTKPPTREYKRSGHHSRRSSITQADIDERNRLRLQDEAQMALERKATEEREREERAAELRQQQQMNGYYDPRGGDRYPISNSSSGVGRRGSVSGRRPSVSGNPPAVGGLGRSNSTRRVSIIQPTPPVNLPALTTQFSPPPPQQQYSTRPPSSHYQNPPPVFSPGSYSSSSRPPSARHASSHENPFAQPPTRTSHTSQDSNPFALPPTRNVHLTQHDNPFAAQPSVLQPPPEVRRDAWDSRDLRDALPRPPNQNHHAQPRRGEEVINTRPRDHVRAQQATRNLGAVQGTVPGFEDDYESSSEEEDQKLAGKGARMGFGKSRRY</sequence>
<feature type="compositionally biased region" description="Basic and acidic residues" evidence="1">
    <location>
        <begin position="421"/>
        <end position="453"/>
    </location>
</feature>
<reference evidence="2" key="1">
    <citation type="journal article" date="2020" name="Stud. Mycol.">
        <title>101 Dothideomycetes genomes: a test case for predicting lifestyles and emergence of pathogens.</title>
        <authorList>
            <person name="Haridas S."/>
            <person name="Albert R."/>
            <person name="Binder M."/>
            <person name="Bloem J."/>
            <person name="Labutti K."/>
            <person name="Salamov A."/>
            <person name="Andreopoulos B."/>
            <person name="Baker S."/>
            <person name="Barry K."/>
            <person name="Bills G."/>
            <person name="Bluhm B."/>
            <person name="Cannon C."/>
            <person name="Castanera R."/>
            <person name="Culley D."/>
            <person name="Daum C."/>
            <person name="Ezra D."/>
            <person name="Gonzalez J."/>
            <person name="Henrissat B."/>
            <person name="Kuo A."/>
            <person name="Liang C."/>
            <person name="Lipzen A."/>
            <person name="Lutzoni F."/>
            <person name="Magnuson J."/>
            <person name="Mondo S."/>
            <person name="Nolan M."/>
            <person name="Ohm R."/>
            <person name="Pangilinan J."/>
            <person name="Park H.-J."/>
            <person name="Ramirez L."/>
            <person name="Alfaro M."/>
            <person name="Sun H."/>
            <person name="Tritt A."/>
            <person name="Yoshinaga Y."/>
            <person name="Zwiers L.-H."/>
            <person name="Turgeon B."/>
            <person name="Goodwin S."/>
            <person name="Spatafora J."/>
            <person name="Crous P."/>
            <person name="Grigoriev I."/>
        </authorList>
    </citation>
    <scope>NUCLEOTIDE SEQUENCE</scope>
    <source>
        <strain evidence="2">CBS 122367</strain>
    </source>
</reference>
<feature type="compositionally biased region" description="Basic and acidic residues" evidence="1">
    <location>
        <begin position="297"/>
        <end position="324"/>
    </location>
</feature>
<feature type="compositionally biased region" description="Low complexity" evidence="1">
    <location>
        <begin position="477"/>
        <end position="496"/>
    </location>
</feature>
<dbReference type="Proteomes" id="UP000799291">
    <property type="component" value="Unassembled WGS sequence"/>
</dbReference>
<evidence type="ECO:0000313" key="2">
    <source>
        <dbReference type="EMBL" id="KAF2684294.1"/>
    </source>
</evidence>
<keyword evidence="3" id="KW-1185">Reference proteome</keyword>
<feature type="compositionally biased region" description="Low complexity" evidence="1">
    <location>
        <begin position="282"/>
        <end position="294"/>
    </location>
</feature>
<feature type="compositionally biased region" description="Polar residues" evidence="1">
    <location>
        <begin position="203"/>
        <end position="217"/>
    </location>
</feature>
<dbReference type="OrthoDB" id="3937441at2759"/>
<feature type="compositionally biased region" description="Polar residues" evidence="1">
    <location>
        <begin position="129"/>
        <end position="138"/>
    </location>
</feature>
<feature type="compositionally biased region" description="Basic and acidic residues" evidence="1">
    <location>
        <begin position="349"/>
        <end position="406"/>
    </location>
</feature>
<protein>
    <submittedName>
        <fullName evidence="2">Uncharacterized protein</fullName>
    </submittedName>
</protein>
<feature type="compositionally biased region" description="Low complexity" evidence="1">
    <location>
        <begin position="188"/>
        <end position="201"/>
    </location>
</feature>
<feature type="compositionally biased region" description="Acidic residues" evidence="1">
    <location>
        <begin position="687"/>
        <end position="699"/>
    </location>
</feature>
<feature type="region of interest" description="Disordered" evidence="1">
    <location>
        <begin position="38"/>
        <end position="324"/>
    </location>
</feature>
<dbReference type="EMBL" id="MU005581">
    <property type="protein sequence ID" value="KAF2684294.1"/>
    <property type="molecule type" value="Genomic_DNA"/>
</dbReference>
<feature type="compositionally biased region" description="Low complexity" evidence="1">
    <location>
        <begin position="538"/>
        <end position="547"/>
    </location>
</feature>
<proteinExistence type="predicted"/>
<feature type="region of interest" description="Disordered" evidence="1">
    <location>
        <begin position="345"/>
        <end position="717"/>
    </location>
</feature>
<feature type="compositionally biased region" description="Basic and acidic residues" evidence="1">
    <location>
        <begin position="654"/>
        <end position="669"/>
    </location>
</feature>
<dbReference type="AlphaFoldDB" id="A0A6G1J1B0"/>
<feature type="compositionally biased region" description="Polar residues" evidence="1">
    <location>
        <begin position="238"/>
        <end position="255"/>
    </location>
</feature>
<feature type="compositionally biased region" description="Low complexity" evidence="1">
    <location>
        <begin position="557"/>
        <end position="572"/>
    </location>
</feature>